<name>A0A0F0LRX8_9MICO</name>
<sequence>MSTPDPGRVPGQGRASDPAHTPELAAKAAHLRVAVVGGGVAGLVAAESIAAIGAHATVFEAQERAGGAVQSGEADGLAFDAGAESFAVRGGHVRALLSDLGLDDRVVSPEPGGAWVAGIPGGAAPLPKGGLLGIPANPFAEDVRRVIGWNGTWRAWLDRLLPPLTIGHDHSLGRLVRKRMGARVLDRLVAPVSTGVYSAHPDDIDVDVAAPTLNAALTRAGSLSGAVAEITGGSGRAPGAAVQGLAGGMSGLVDALIARIELLGSEVRTGAPVEGLSRDDDGWTVQVADPDPTAAGSETAPEGIEGGGADLSGAPLRFDAVIVAADEATARRLLAPHVPELAAVVAGSSPRIEIVTLVLDAPELDAAPRGSGVLTVPGSHTAKALTHSSAKWAWLRERAGSRHVVRVSFGSAGEDPATGALDDEAAGALALAEASALLGVALRPAQLRGSHRARFVQAQPSAVLGAAERRTAASAAVAAVPGVAATGAWLSGTGLAQVVPHAKAEAERIRHALLWG</sequence>
<dbReference type="PATRIC" id="fig|582680.6.peg.1067"/>
<accession>A0A0F0LRX8</accession>
<evidence type="ECO:0000313" key="2">
    <source>
        <dbReference type="EMBL" id="KJL34251.1"/>
    </source>
</evidence>
<dbReference type="Gene3D" id="3.90.660.20">
    <property type="entry name" value="Protoporphyrinogen oxidase, mitochondrial, domain 2"/>
    <property type="match status" value="1"/>
</dbReference>
<reference evidence="2 3" key="1">
    <citation type="submission" date="2015-02" db="EMBL/GenBank/DDBJ databases">
        <title>Draft genome sequences of ten Microbacterium spp. with emphasis on heavy metal contaminated environments.</title>
        <authorList>
            <person name="Corretto E."/>
        </authorList>
    </citation>
    <scope>NUCLEOTIDE SEQUENCE [LARGE SCALE GENOMIC DNA]</scope>
    <source>
        <strain evidence="2 3">ARN176</strain>
    </source>
</reference>
<dbReference type="Gene3D" id="1.10.3110.10">
    <property type="entry name" value="protoporphyrinogen ix oxidase, domain 3"/>
    <property type="match status" value="1"/>
</dbReference>
<protein>
    <submittedName>
        <fullName evidence="2">Protoporphyrinogen oxidase</fullName>
        <ecNumber evidence="2">1.3.3.4</ecNumber>
    </submittedName>
</protein>
<evidence type="ECO:0000313" key="3">
    <source>
        <dbReference type="Proteomes" id="UP000033740"/>
    </source>
</evidence>
<gene>
    <name evidence="2" type="primary">hemY</name>
    <name evidence="2" type="ORF">RS86_01038</name>
</gene>
<dbReference type="SUPFAM" id="SSF51905">
    <property type="entry name" value="FAD/NAD(P)-binding domain"/>
    <property type="match status" value="1"/>
</dbReference>
<dbReference type="EC" id="1.3.3.4" evidence="2"/>
<dbReference type="GO" id="GO:0004729">
    <property type="term" value="F:oxygen-dependent protoporphyrinogen oxidase activity"/>
    <property type="evidence" value="ECO:0007669"/>
    <property type="project" value="UniProtKB-EC"/>
</dbReference>
<dbReference type="PANTHER" id="PTHR42923:SF3">
    <property type="entry name" value="PROTOPORPHYRINOGEN OXIDASE"/>
    <property type="match status" value="1"/>
</dbReference>
<dbReference type="STRING" id="582680.RS86_01038"/>
<dbReference type="InterPro" id="IPR050464">
    <property type="entry name" value="Zeta_carotene_desat/Oxidored"/>
</dbReference>
<evidence type="ECO:0000259" key="1">
    <source>
        <dbReference type="Pfam" id="PF01593"/>
    </source>
</evidence>
<dbReference type="SUPFAM" id="SSF54373">
    <property type="entry name" value="FAD-linked reductases, C-terminal domain"/>
    <property type="match status" value="1"/>
</dbReference>
<dbReference type="PANTHER" id="PTHR42923">
    <property type="entry name" value="PROTOPORPHYRINOGEN OXIDASE"/>
    <property type="match status" value="1"/>
</dbReference>
<proteinExistence type="predicted"/>
<keyword evidence="3" id="KW-1185">Reference proteome</keyword>
<dbReference type="Proteomes" id="UP000033740">
    <property type="component" value="Unassembled WGS sequence"/>
</dbReference>
<dbReference type="Gene3D" id="3.50.50.60">
    <property type="entry name" value="FAD/NAD(P)-binding domain"/>
    <property type="match status" value="1"/>
</dbReference>
<dbReference type="Pfam" id="PF01593">
    <property type="entry name" value="Amino_oxidase"/>
    <property type="match status" value="1"/>
</dbReference>
<dbReference type="RefSeq" id="WP_045271150.1">
    <property type="nucleotide sequence ID" value="NZ_JYIX01000029.1"/>
</dbReference>
<comment type="caution">
    <text evidence="2">The sequence shown here is derived from an EMBL/GenBank/DDBJ whole genome shotgun (WGS) entry which is preliminary data.</text>
</comment>
<feature type="domain" description="Amine oxidase" evidence="1">
    <location>
        <begin position="40"/>
        <end position="509"/>
    </location>
</feature>
<dbReference type="PRINTS" id="PR00419">
    <property type="entry name" value="ADXRDTASE"/>
</dbReference>
<keyword evidence="2" id="KW-0560">Oxidoreductase</keyword>
<dbReference type="InterPro" id="IPR002937">
    <property type="entry name" value="Amino_oxidase"/>
</dbReference>
<dbReference type="AlphaFoldDB" id="A0A0F0LRX8"/>
<organism evidence="2 3">
    <name type="scientific">Microbacterium azadirachtae</name>
    <dbReference type="NCBI Taxonomy" id="582680"/>
    <lineage>
        <taxon>Bacteria</taxon>
        <taxon>Bacillati</taxon>
        <taxon>Actinomycetota</taxon>
        <taxon>Actinomycetes</taxon>
        <taxon>Micrococcales</taxon>
        <taxon>Microbacteriaceae</taxon>
        <taxon>Microbacterium</taxon>
    </lineage>
</organism>
<dbReference type="InterPro" id="IPR036188">
    <property type="entry name" value="FAD/NAD-bd_sf"/>
</dbReference>
<dbReference type="EMBL" id="JYIX01000029">
    <property type="protein sequence ID" value="KJL34251.1"/>
    <property type="molecule type" value="Genomic_DNA"/>
</dbReference>